<reference evidence="1 2" key="1">
    <citation type="submission" date="2019-07" db="EMBL/GenBank/DDBJ databases">
        <title>WGS assembly of Gossypium tomentosum.</title>
        <authorList>
            <person name="Chen Z.J."/>
            <person name="Sreedasyam A."/>
            <person name="Ando A."/>
            <person name="Song Q."/>
            <person name="De L."/>
            <person name="Hulse-Kemp A."/>
            <person name="Ding M."/>
            <person name="Ye W."/>
            <person name="Kirkbride R."/>
            <person name="Jenkins J."/>
            <person name="Plott C."/>
            <person name="Lovell J."/>
            <person name="Lin Y.-M."/>
            <person name="Vaughn R."/>
            <person name="Liu B."/>
            <person name="Li W."/>
            <person name="Simpson S."/>
            <person name="Scheffler B."/>
            <person name="Saski C."/>
            <person name="Grover C."/>
            <person name="Hu G."/>
            <person name="Conover J."/>
            <person name="Carlson J."/>
            <person name="Shu S."/>
            <person name="Boston L."/>
            <person name="Williams M."/>
            <person name="Peterson D."/>
            <person name="Mcgee K."/>
            <person name="Jones D."/>
            <person name="Wendel J."/>
            <person name="Stelly D."/>
            <person name="Grimwood J."/>
            <person name="Schmutz J."/>
        </authorList>
    </citation>
    <scope>NUCLEOTIDE SEQUENCE [LARGE SCALE GENOMIC DNA]</scope>
    <source>
        <strain evidence="1">7179.01</strain>
    </source>
</reference>
<keyword evidence="2" id="KW-1185">Reference proteome</keyword>
<dbReference type="Proteomes" id="UP000322667">
    <property type="component" value="Chromosome D03"/>
</dbReference>
<evidence type="ECO:0000313" key="1">
    <source>
        <dbReference type="EMBL" id="TYH81460.1"/>
    </source>
</evidence>
<dbReference type="AlphaFoldDB" id="A0A5D2LR66"/>
<proteinExistence type="predicted"/>
<name>A0A5D2LR66_GOSTO</name>
<evidence type="ECO:0000313" key="2">
    <source>
        <dbReference type="Proteomes" id="UP000322667"/>
    </source>
</evidence>
<dbReference type="EMBL" id="CM017625">
    <property type="protein sequence ID" value="TYH81460.1"/>
    <property type="molecule type" value="Genomic_DNA"/>
</dbReference>
<organism evidence="1 2">
    <name type="scientific">Gossypium tomentosum</name>
    <name type="common">Hawaiian cotton</name>
    <name type="synonym">Gossypium sandvicense</name>
    <dbReference type="NCBI Taxonomy" id="34277"/>
    <lineage>
        <taxon>Eukaryota</taxon>
        <taxon>Viridiplantae</taxon>
        <taxon>Streptophyta</taxon>
        <taxon>Embryophyta</taxon>
        <taxon>Tracheophyta</taxon>
        <taxon>Spermatophyta</taxon>
        <taxon>Magnoliopsida</taxon>
        <taxon>eudicotyledons</taxon>
        <taxon>Gunneridae</taxon>
        <taxon>Pentapetalae</taxon>
        <taxon>rosids</taxon>
        <taxon>malvids</taxon>
        <taxon>Malvales</taxon>
        <taxon>Malvaceae</taxon>
        <taxon>Malvoideae</taxon>
        <taxon>Gossypium</taxon>
    </lineage>
</organism>
<accession>A0A5D2LR66</accession>
<gene>
    <name evidence="1" type="ORF">ES332_D03G202300v1</name>
</gene>
<sequence length="67" mass="8048">MLACKFLVCRQQDLLKCFKRIFKDWLCQEWFTWTLCVFHIRTNSNSILNLLLLNSLDNLIGTVKRIQ</sequence>
<protein>
    <submittedName>
        <fullName evidence="1">Uncharacterized protein</fullName>
    </submittedName>
</protein>